<dbReference type="PANTHER" id="PTHR45668:SF1">
    <property type="entry name" value="SERINE_THREONINE-PROTEIN PHOSPHATASE WITH EF-HANDS 1"/>
    <property type="match status" value="1"/>
</dbReference>
<comment type="caution">
    <text evidence="15">The sequence shown here is derived from an EMBL/GenBank/DDBJ whole genome shotgun (WGS) entry which is preliminary data.</text>
</comment>
<evidence type="ECO:0000256" key="3">
    <source>
        <dbReference type="ARBA" id="ARBA00008294"/>
    </source>
</evidence>
<dbReference type="GO" id="GO:0005506">
    <property type="term" value="F:iron ion binding"/>
    <property type="evidence" value="ECO:0007669"/>
    <property type="project" value="InterPro"/>
</dbReference>
<organism evidence="15 16">
    <name type="scientific">Crocuta crocuta</name>
    <name type="common">Spotted hyena</name>
    <dbReference type="NCBI Taxonomy" id="9678"/>
    <lineage>
        <taxon>Eukaryota</taxon>
        <taxon>Metazoa</taxon>
        <taxon>Chordata</taxon>
        <taxon>Craniata</taxon>
        <taxon>Vertebrata</taxon>
        <taxon>Euteleostomi</taxon>
        <taxon>Mammalia</taxon>
        <taxon>Eutheria</taxon>
        <taxon>Laurasiatheria</taxon>
        <taxon>Carnivora</taxon>
        <taxon>Feliformia</taxon>
        <taxon>Hyaenidae</taxon>
        <taxon>Crocuta</taxon>
    </lineage>
</organism>
<dbReference type="InterPro" id="IPR018247">
    <property type="entry name" value="EF_Hand_1_Ca_BS"/>
</dbReference>
<dbReference type="InterPro" id="IPR029052">
    <property type="entry name" value="Metallo-depent_PP-like"/>
</dbReference>
<sequence length="625" mass="71860">VLKAALVIQNWYRGYSARLKARQRYALTIFQSIEYADEQGQLQYGNVDSPTLSVFHFLEIVARLFGSTSQDNRDRQECVTLIEVPNSYNGPRLQFPLTFTDIDLLFIIFISSASPSQILHARYVLEVLFETKKVLKQMPNFTHINTSPSKEITICGKFQGRAAKLIFRSALNGLPSESNSYVFNGDFVDRGRNSIEILMILFVSFLVYPNDLHLNRGNHEDFMMNLSSYLQIHGKKILQILEDVYTWLPIGTIIDNEILVIHGGISESTDLNLLHRIERHKMKSVLMPPVPLDGGHDTKSKKHKINATVMPWEVTSSSSLSEQLTKHEWEQIIDILWSDPRGKRGCYPNTSRGGGCYFGPDITSKVLNRFQLKMLIRSHECKPEGYEICHDGKVVTVFSASNYYEEGSNRGAYIKLSSDTNPRFYQYQVTRTTCLRPLYQRVNAIESSAIRILRERIISRKTDLINAFHLQDRTKSGKVSMSQWAFSMENILGLNLPWRSLSSHLVTTDTNGNINYMSSFQDIHIQKPAQSTLIETLYRYRSDLQIIFNVIDSDHSGLISMEEFRSMWKLFNRHYNIHIDDVQVDDLAERMDLNKDGSIDFNEFLKAFYVVHKLDKLNKSESSLA</sequence>
<dbReference type="Gene3D" id="1.10.238.10">
    <property type="entry name" value="EF-hand"/>
    <property type="match status" value="1"/>
</dbReference>
<dbReference type="InterPro" id="IPR051134">
    <property type="entry name" value="PPP_phosphatase"/>
</dbReference>
<evidence type="ECO:0000256" key="10">
    <source>
        <dbReference type="ARBA" id="ARBA00023211"/>
    </source>
</evidence>
<dbReference type="SMART" id="SM00156">
    <property type="entry name" value="PP2Ac"/>
    <property type="match status" value="1"/>
</dbReference>
<keyword evidence="9" id="KW-0904">Protein phosphatase</keyword>
<comment type="cofactor">
    <cofactor evidence="1">
        <name>Mn(2+)</name>
        <dbReference type="ChEBI" id="CHEBI:29035"/>
    </cofactor>
</comment>
<evidence type="ECO:0000256" key="1">
    <source>
        <dbReference type="ARBA" id="ARBA00001936"/>
    </source>
</evidence>
<dbReference type="SMART" id="SM00054">
    <property type="entry name" value="EFh"/>
    <property type="match status" value="3"/>
</dbReference>
<keyword evidence="8" id="KW-0460">Magnesium</keyword>
<dbReference type="PANTHER" id="PTHR45668">
    <property type="entry name" value="SERINE/THREONINE-PROTEIN PHOSPHATASE 5-RELATED"/>
    <property type="match status" value="1"/>
</dbReference>
<comment type="catalytic activity">
    <reaction evidence="11">
        <text>O-phospho-L-seryl-[protein] + H2O = L-seryl-[protein] + phosphate</text>
        <dbReference type="Rhea" id="RHEA:20629"/>
        <dbReference type="Rhea" id="RHEA-COMP:9863"/>
        <dbReference type="Rhea" id="RHEA-COMP:11604"/>
        <dbReference type="ChEBI" id="CHEBI:15377"/>
        <dbReference type="ChEBI" id="CHEBI:29999"/>
        <dbReference type="ChEBI" id="CHEBI:43474"/>
        <dbReference type="ChEBI" id="CHEBI:83421"/>
        <dbReference type="EC" id="3.1.3.16"/>
    </reaction>
</comment>
<keyword evidence="6 13" id="KW-0378">Hydrolase</keyword>
<evidence type="ECO:0000256" key="8">
    <source>
        <dbReference type="ARBA" id="ARBA00022842"/>
    </source>
</evidence>
<feature type="domain" description="EF-hand" evidence="14">
    <location>
        <begin position="539"/>
        <end position="574"/>
    </location>
</feature>
<dbReference type="CDD" id="cd00051">
    <property type="entry name" value="EFh"/>
    <property type="match status" value="1"/>
</dbReference>
<dbReference type="Pfam" id="PF00149">
    <property type="entry name" value="Metallophos"/>
    <property type="match status" value="1"/>
</dbReference>
<dbReference type="GO" id="GO:0030145">
    <property type="term" value="F:manganese ion binding"/>
    <property type="evidence" value="ECO:0007669"/>
    <property type="project" value="InterPro"/>
</dbReference>
<evidence type="ECO:0000256" key="5">
    <source>
        <dbReference type="ARBA" id="ARBA00022737"/>
    </source>
</evidence>
<evidence type="ECO:0000313" key="15">
    <source>
        <dbReference type="EMBL" id="KAF0887369.1"/>
    </source>
</evidence>
<dbReference type="EMBL" id="VOAJ01000477">
    <property type="protein sequence ID" value="KAF0887369.1"/>
    <property type="molecule type" value="Genomic_DNA"/>
</dbReference>
<dbReference type="InterPro" id="IPR012008">
    <property type="entry name" value="Ser/Thr-Pase_EF-hand_contain"/>
</dbReference>
<feature type="domain" description="EF-hand" evidence="14">
    <location>
        <begin position="579"/>
        <end position="614"/>
    </location>
</feature>
<dbReference type="CDD" id="cd23767">
    <property type="entry name" value="IQCD"/>
    <property type="match status" value="1"/>
</dbReference>
<dbReference type="GO" id="GO:0005509">
    <property type="term" value="F:calcium ion binding"/>
    <property type="evidence" value="ECO:0007669"/>
    <property type="project" value="InterPro"/>
</dbReference>
<dbReference type="PROSITE" id="PS00018">
    <property type="entry name" value="EF_HAND_1"/>
    <property type="match status" value="2"/>
</dbReference>
<dbReference type="PROSITE" id="PS00125">
    <property type="entry name" value="SER_THR_PHOSPHATASE"/>
    <property type="match status" value="1"/>
</dbReference>
<evidence type="ECO:0000256" key="7">
    <source>
        <dbReference type="ARBA" id="ARBA00022837"/>
    </source>
</evidence>
<dbReference type="Pfam" id="PF13499">
    <property type="entry name" value="EF-hand_7"/>
    <property type="match status" value="1"/>
</dbReference>
<feature type="non-terminal residue" evidence="15">
    <location>
        <position position="1"/>
    </location>
</feature>
<dbReference type="Proteomes" id="UP000475037">
    <property type="component" value="Unassembled WGS sequence"/>
</dbReference>
<evidence type="ECO:0000259" key="14">
    <source>
        <dbReference type="PROSITE" id="PS50222"/>
    </source>
</evidence>
<evidence type="ECO:0000256" key="6">
    <source>
        <dbReference type="ARBA" id="ARBA00022801"/>
    </source>
</evidence>
<dbReference type="EC" id="3.1.3.16" evidence="13"/>
<protein>
    <recommendedName>
        <fullName evidence="13">Serine/threonine-protein phosphatase</fullName>
        <ecNumber evidence="13">3.1.3.16</ecNumber>
    </recommendedName>
</protein>
<evidence type="ECO:0000256" key="11">
    <source>
        <dbReference type="ARBA" id="ARBA00047761"/>
    </source>
</evidence>
<keyword evidence="5" id="KW-0677">Repeat</keyword>
<dbReference type="PROSITE" id="PS50222">
    <property type="entry name" value="EF_HAND_2"/>
    <property type="match status" value="2"/>
</dbReference>
<evidence type="ECO:0000256" key="4">
    <source>
        <dbReference type="ARBA" id="ARBA00022723"/>
    </source>
</evidence>
<dbReference type="PROSITE" id="PS50096">
    <property type="entry name" value="IQ"/>
    <property type="match status" value="1"/>
</dbReference>
<comment type="cofactor">
    <cofactor evidence="2">
        <name>Mg(2+)</name>
        <dbReference type="ChEBI" id="CHEBI:18420"/>
    </cofactor>
</comment>
<evidence type="ECO:0000256" key="13">
    <source>
        <dbReference type="RuleBase" id="RU004273"/>
    </source>
</evidence>
<dbReference type="FunFam" id="1.10.238.10:FF:000164">
    <property type="entry name" value="Serine/threonine-protein phosphatase with EF-hands"/>
    <property type="match status" value="1"/>
</dbReference>
<dbReference type="InterPro" id="IPR011992">
    <property type="entry name" value="EF-hand-dom_pair"/>
</dbReference>
<dbReference type="AlphaFoldDB" id="A0A6G1BH91"/>
<dbReference type="PRINTS" id="PR00114">
    <property type="entry name" value="STPHPHTASE"/>
</dbReference>
<dbReference type="PIRSF" id="PIRSF000912">
    <property type="entry name" value="PPEF"/>
    <property type="match status" value="1"/>
</dbReference>
<keyword evidence="16" id="KW-1185">Reference proteome</keyword>
<accession>A0A6G1BH91</accession>
<dbReference type="SUPFAM" id="SSF56300">
    <property type="entry name" value="Metallo-dependent phosphatases"/>
    <property type="match status" value="1"/>
</dbReference>
<keyword evidence="7" id="KW-0106">Calcium</keyword>
<comment type="similarity">
    <text evidence="3 13">Belongs to the PPP phosphatase family.</text>
</comment>
<dbReference type="SUPFAM" id="SSF47473">
    <property type="entry name" value="EF-hand"/>
    <property type="match status" value="1"/>
</dbReference>
<dbReference type="GO" id="GO:0050906">
    <property type="term" value="P:detection of stimulus involved in sensory perception"/>
    <property type="evidence" value="ECO:0007669"/>
    <property type="project" value="InterPro"/>
</dbReference>
<proteinExistence type="inferred from homology"/>
<evidence type="ECO:0000256" key="2">
    <source>
        <dbReference type="ARBA" id="ARBA00001946"/>
    </source>
</evidence>
<reference evidence="15 16" key="1">
    <citation type="submission" date="2019-11" db="EMBL/GenBank/DDBJ databases">
        <authorList>
            <person name="Yang C."/>
            <person name="Li F."/>
        </authorList>
    </citation>
    <scope>NUCLEOTIDE SEQUENCE [LARGE SCALE GENOMIC DNA]</scope>
    <source>
        <strain evidence="15">KB4526</strain>
        <tissue evidence="15">Muscle</tissue>
    </source>
</reference>
<dbReference type="GO" id="GO:0004722">
    <property type="term" value="F:protein serine/threonine phosphatase activity"/>
    <property type="evidence" value="ECO:0007669"/>
    <property type="project" value="UniProtKB-EC"/>
</dbReference>
<gene>
    <name evidence="15" type="primary">Ppef1</name>
    <name evidence="15" type="ORF">FOF47_R14863</name>
</gene>
<keyword evidence="10" id="KW-0464">Manganese</keyword>
<feature type="non-terminal residue" evidence="15">
    <location>
        <position position="625"/>
    </location>
</feature>
<dbReference type="InterPro" id="IPR002048">
    <property type="entry name" value="EF_hand_dom"/>
</dbReference>
<dbReference type="InterPro" id="IPR006186">
    <property type="entry name" value="Ser/Thr-sp_prot-phosphatase"/>
</dbReference>
<comment type="catalytic activity">
    <reaction evidence="12 13">
        <text>O-phospho-L-threonyl-[protein] + H2O = L-threonyl-[protein] + phosphate</text>
        <dbReference type="Rhea" id="RHEA:47004"/>
        <dbReference type="Rhea" id="RHEA-COMP:11060"/>
        <dbReference type="Rhea" id="RHEA-COMP:11605"/>
        <dbReference type="ChEBI" id="CHEBI:15377"/>
        <dbReference type="ChEBI" id="CHEBI:30013"/>
        <dbReference type="ChEBI" id="CHEBI:43474"/>
        <dbReference type="ChEBI" id="CHEBI:61977"/>
        <dbReference type="EC" id="3.1.3.16"/>
    </reaction>
</comment>
<evidence type="ECO:0000313" key="16">
    <source>
        <dbReference type="Proteomes" id="UP000475037"/>
    </source>
</evidence>
<evidence type="ECO:0000256" key="12">
    <source>
        <dbReference type="ARBA" id="ARBA00048336"/>
    </source>
</evidence>
<name>A0A6G1BH91_CROCR</name>
<evidence type="ECO:0000256" key="9">
    <source>
        <dbReference type="ARBA" id="ARBA00022912"/>
    </source>
</evidence>
<keyword evidence="4" id="KW-0479">Metal-binding</keyword>
<dbReference type="InterPro" id="IPR004843">
    <property type="entry name" value="Calcineurin-like_PHP"/>
</dbReference>
<dbReference type="Gene3D" id="3.60.21.10">
    <property type="match status" value="1"/>
</dbReference>